<accession>A0A0E9W0A0</accession>
<reference evidence="1" key="1">
    <citation type="submission" date="2014-11" db="EMBL/GenBank/DDBJ databases">
        <authorList>
            <person name="Amaro Gonzalez C."/>
        </authorList>
    </citation>
    <scope>NUCLEOTIDE SEQUENCE</scope>
</reference>
<protein>
    <submittedName>
        <fullName evidence="1">Uncharacterized protein</fullName>
    </submittedName>
</protein>
<evidence type="ECO:0000313" key="1">
    <source>
        <dbReference type="EMBL" id="JAH82908.1"/>
    </source>
</evidence>
<proteinExistence type="predicted"/>
<name>A0A0E9W0A0_ANGAN</name>
<dbReference type="AlphaFoldDB" id="A0A0E9W0A0"/>
<reference evidence="1" key="2">
    <citation type="journal article" date="2015" name="Fish Shellfish Immunol.">
        <title>Early steps in the European eel (Anguilla anguilla)-Vibrio vulnificus interaction in the gills: Role of the RtxA13 toxin.</title>
        <authorList>
            <person name="Callol A."/>
            <person name="Pajuelo D."/>
            <person name="Ebbesson L."/>
            <person name="Teles M."/>
            <person name="MacKenzie S."/>
            <person name="Amaro C."/>
        </authorList>
    </citation>
    <scope>NUCLEOTIDE SEQUENCE</scope>
</reference>
<sequence length="16" mass="2014">MSLLFMLLWSVFRELK</sequence>
<organism evidence="1">
    <name type="scientific">Anguilla anguilla</name>
    <name type="common">European freshwater eel</name>
    <name type="synonym">Muraena anguilla</name>
    <dbReference type="NCBI Taxonomy" id="7936"/>
    <lineage>
        <taxon>Eukaryota</taxon>
        <taxon>Metazoa</taxon>
        <taxon>Chordata</taxon>
        <taxon>Craniata</taxon>
        <taxon>Vertebrata</taxon>
        <taxon>Euteleostomi</taxon>
        <taxon>Actinopterygii</taxon>
        <taxon>Neopterygii</taxon>
        <taxon>Teleostei</taxon>
        <taxon>Anguilliformes</taxon>
        <taxon>Anguillidae</taxon>
        <taxon>Anguilla</taxon>
    </lineage>
</organism>
<dbReference type="EMBL" id="GBXM01025669">
    <property type="protein sequence ID" value="JAH82908.1"/>
    <property type="molecule type" value="Transcribed_RNA"/>
</dbReference>